<sequence>MTGLGVRLGAIILERIRVGPVATIANVNNNKIGLKLLAASPTKVANKPVGEYKNLCTLYDHNFHCQQIFQQFC</sequence>
<organism evidence="1 2">
    <name type="scientific">Candidatus Nitrosotalea okcheonensis</name>
    <dbReference type="NCBI Taxonomy" id="1903276"/>
    <lineage>
        <taxon>Archaea</taxon>
        <taxon>Nitrososphaerota</taxon>
        <taxon>Nitrososphaeria</taxon>
        <taxon>Nitrosotaleales</taxon>
        <taxon>Nitrosotaleaceae</taxon>
        <taxon>Nitrosotalea</taxon>
    </lineage>
</organism>
<evidence type="ECO:0000313" key="2">
    <source>
        <dbReference type="Proteomes" id="UP000230607"/>
    </source>
</evidence>
<dbReference type="AlphaFoldDB" id="A0A2H1FGA4"/>
<evidence type="ECO:0000313" key="1">
    <source>
        <dbReference type="EMBL" id="SMH71796.1"/>
    </source>
</evidence>
<keyword evidence="2" id="KW-1185">Reference proteome</keyword>
<accession>A0A2H1FGA4</accession>
<proteinExistence type="predicted"/>
<reference evidence="2" key="1">
    <citation type="submission" date="2017-03" db="EMBL/GenBank/DDBJ databases">
        <authorList>
            <person name="Herbold C."/>
        </authorList>
    </citation>
    <scope>NUCLEOTIDE SEQUENCE [LARGE SCALE GENOMIC DNA]</scope>
</reference>
<dbReference type="Proteomes" id="UP000230607">
    <property type="component" value="Chromosome 1"/>
</dbReference>
<name>A0A2H1FGA4_9ARCH</name>
<protein>
    <submittedName>
        <fullName evidence="1">Uncharacterized protein</fullName>
    </submittedName>
</protein>
<dbReference type="EMBL" id="LT841358">
    <property type="protein sequence ID" value="SMH71796.1"/>
    <property type="molecule type" value="Genomic_DNA"/>
</dbReference>
<gene>
    <name evidence="1" type="ORF">NCS_11608</name>
</gene>